<organism evidence="2 3">
    <name type="scientific">Candidatus Beckwithbacteria bacterium CG23_combo_of_CG06-09_8_20_14_all_34_8</name>
    <dbReference type="NCBI Taxonomy" id="1974497"/>
    <lineage>
        <taxon>Bacteria</taxon>
        <taxon>Candidatus Beckwithiibacteriota</taxon>
    </lineage>
</organism>
<proteinExistence type="predicted"/>
<sequence>MKSLCIILPAYNEAKAIGPVMQKLQNFVKKQNDLVIEIVVIDDGSTDQTFQICQTFNVTVLHHIINRGLGGALATGIEYAKMHNFDFALTMDSDGQHDINDLPKAIKLL</sequence>
<dbReference type="Gene3D" id="3.90.550.10">
    <property type="entry name" value="Spore Coat Polysaccharide Biosynthesis Protein SpsA, Chain A"/>
    <property type="match status" value="1"/>
</dbReference>
<dbReference type="InterPro" id="IPR001173">
    <property type="entry name" value="Glyco_trans_2-like"/>
</dbReference>
<dbReference type="EMBL" id="PCSR01000047">
    <property type="protein sequence ID" value="PIP53244.1"/>
    <property type="molecule type" value="Genomic_DNA"/>
</dbReference>
<evidence type="ECO:0000313" key="2">
    <source>
        <dbReference type="EMBL" id="PIP53244.1"/>
    </source>
</evidence>
<dbReference type="PANTHER" id="PTHR48090">
    <property type="entry name" value="UNDECAPRENYL-PHOSPHATE 4-DEOXY-4-FORMAMIDO-L-ARABINOSE TRANSFERASE-RELATED"/>
    <property type="match status" value="1"/>
</dbReference>
<dbReference type="AlphaFoldDB" id="A0A2H0B6J9"/>
<dbReference type="InterPro" id="IPR029044">
    <property type="entry name" value="Nucleotide-diphossugar_trans"/>
</dbReference>
<dbReference type="PANTHER" id="PTHR48090:SF7">
    <property type="entry name" value="RFBJ PROTEIN"/>
    <property type="match status" value="1"/>
</dbReference>
<feature type="domain" description="Glycosyltransferase 2-like" evidence="1">
    <location>
        <begin position="5"/>
        <end position="108"/>
    </location>
</feature>
<dbReference type="Pfam" id="PF00535">
    <property type="entry name" value="Glycos_transf_2"/>
    <property type="match status" value="1"/>
</dbReference>
<name>A0A2H0B6J9_9BACT</name>
<feature type="non-terminal residue" evidence="2">
    <location>
        <position position="109"/>
    </location>
</feature>
<dbReference type="SUPFAM" id="SSF53448">
    <property type="entry name" value="Nucleotide-diphospho-sugar transferases"/>
    <property type="match status" value="1"/>
</dbReference>
<reference evidence="2 3" key="1">
    <citation type="submission" date="2017-09" db="EMBL/GenBank/DDBJ databases">
        <title>Depth-based differentiation of microbial function through sediment-hosted aquifers and enrichment of novel symbionts in the deep terrestrial subsurface.</title>
        <authorList>
            <person name="Probst A.J."/>
            <person name="Ladd B."/>
            <person name="Jarett J.K."/>
            <person name="Geller-Mcgrath D.E."/>
            <person name="Sieber C.M."/>
            <person name="Emerson J.B."/>
            <person name="Anantharaman K."/>
            <person name="Thomas B.C."/>
            <person name="Malmstrom R."/>
            <person name="Stieglmeier M."/>
            <person name="Klingl A."/>
            <person name="Woyke T."/>
            <person name="Ryan C.M."/>
            <person name="Banfield J.F."/>
        </authorList>
    </citation>
    <scope>NUCLEOTIDE SEQUENCE [LARGE SCALE GENOMIC DNA]</scope>
    <source>
        <strain evidence="2">CG23_combo_of_CG06-09_8_20_14_all_34_8</strain>
    </source>
</reference>
<dbReference type="CDD" id="cd04179">
    <property type="entry name" value="DPM_DPG-synthase_like"/>
    <property type="match status" value="1"/>
</dbReference>
<evidence type="ECO:0000259" key="1">
    <source>
        <dbReference type="Pfam" id="PF00535"/>
    </source>
</evidence>
<dbReference type="InterPro" id="IPR050256">
    <property type="entry name" value="Glycosyltransferase_2"/>
</dbReference>
<gene>
    <name evidence="2" type="ORF">COX08_02120</name>
</gene>
<dbReference type="Proteomes" id="UP000229459">
    <property type="component" value="Unassembled WGS sequence"/>
</dbReference>
<evidence type="ECO:0000313" key="3">
    <source>
        <dbReference type="Proteomes" id="UP000229459"/>
    </source>
</evidence>
<comment type="caution">
    <text evidence="2">The sequence shown here is derived from an EMBL/GenBank/DDBJ whole genome shotgun (WGS) entry which is preliminary data.</text>
</comment>
<protein>
    <recommendedName>
        <fullName evidence="1">Glycosyltransferase 2-like domain-containing protein</fullName>
    </recommendedName>
</protein>
<accession>A0A2H0B6J9</accession>